<evidence type="ECO:0000256" key="3">
    <source>
        <dbReference type="ARBA" id="ARBA00022574"/>
    </source>
</evidence>
<dbReference type="SUPFAM" id="SSF50978">
    <property type="entry name" value="WD40 repeat-like"/>
    <property type="match status" value="1"/>
</dbReference>
<reference evidence="8 9" key="1">
    <citation type="submission" date="2021-06" db="EMBL/GenBank/DDBJ databases">
        <authorList>
            <person name="Palmer J.M."/>
        </authorList>
    </citation>
    <scope>NUCLEOTIDE SEQUENCE [LARGE SCALE GENOMIC DNA]</scope>
    <source>
        <strain evidence="8 9">GA_2019</strain>
        <tissue evidence="8">Muscle</tissue>
    </source>
</reference>
<gene>
    <name evidence="8" type="ORF">GOODEAATRI_033903</name>
</gene>
<name>A0ABV0PTT1_9TELE</name>
<evidence type="ECO:0000256" key="6">
    <source>
        <dbReference type="ARBA" id="ARBA00023212"/>
    </source>
</evidence>
<dbReference type="Gene3D" id="2.130.10.10">
    <property type="entry name" value="YVTN repeat-like/Quinoprotein amine dehydrogenase"/>
    <property type="match status" value="1"/>
</dbReference>
<dbReference type="Proteomes" id="UP001476798">
    <property type="component" value="Unassembled WGS sequence"/>
</dbReference>
<keyword evidence="4" id="KW-0677">Repeat</keyword>
<evidence type="ECO:0000256" key="4">
    <source>
        <dbReference type="ARBA" id="ARBA00022737"/>
    </source>
</evidence>
<evidence type="ECO:0000256" key="1">
    <source>
        <dbReference type="ARBA" id="ARBA00004430"/>
    </source>
</evidence>
<keyword evidence="2" id="KW-0963">Cytoplasm</keyword>
<keyword evidence="9" id="KW-1185">Reference proteome</keyword>
<evidence type="ECO:0000313" key="9">
    <source>
        <dbReference type="Proteomes" id="UP001476798"/>
    </source>
</evidence>
<comment type="caution">
    <text evidence="8">The sequence shown here is derived from an EMBL/GenBank/DDBJ whole genome shotgun (WGS) entry which is preliminary data.</text>
</comment>
<keyword evidence="7" id="KW-0966">Cell projection</keyword>
<evidence type="ECO:0000256" key="5">
    <source>
        <dbReference type="ARBA" id="ARBA00023054"/>
    </source>
</evidence>
<dbReference type="PANTHER" id="PTHR14885:SF3">
    <property type="entry name" value="CILIA- AND FLAGELLA-ASSOCIATED PROTEIN 44"/>
    <property type="match status" value="1"/>
</dbReference>
<accession>A0ABV0PTT1</accession>
<dbReference type="InterPro" id="IPR036322">
    <property type="entry name" value="WD40_repeat_dom_sf"/>
</dbReference>
<comment type="subcellular location">
    <subcellularLocation>
        <location evidence="1">Cytoplasm</location>
        <location evidence="1">Cytoskeleton</location>
        <location evidence="1">Cilium axoneme</location>
    </subcellularLocation>
</comment>
<dbReference type="PANTHER" id="PTHR14885">
    <property type="entry name" value="CILIA- AND FLAGELLA-ASSOCIATED PROTEIN 43-RELATED"/>
    <property type="match status" value="1"/>
</dbReference>
<dbReference type="EMBL" id="JAHRIO010087594">
    <property type="protein sequence ID" value="MEQ2186933.1"/>
    <property type="molecule type" value="Genomic_DNA"/>
</dbReference>
<evidence type="ECO:0000256" key="2">
    <source>
        <dbReference type="ARBA" id="ARBA00022490"/>
    </source>
</evidence>
<keyword evidence="6" id="KW-0206">Cytoskeleton</keyword>
<keyword evidence="3" id="KW-0853">WD repeat</keyword>
<dbReference type="InterPro" id="IPR015943">
    <property type="entry name" value="WD40/YVTN_repeat-like_dom_sf"/>
</dbReference>
<organism evidence="8 9">
    <name type="scientific">Goodea atripinnis</name>
    <dbReference type="NCBI Taxonomy" id="208336"/>
    <lineage>
        <taxon>Eukaryota</taxon>
        <taxon>Metazoa</taxon>
        <taxon>Chordata</taxon>
        <taxon>Craniata</taxon>
        <taxon>Vertebrata</taxon>
        <taxon>Euteleostomi</taxon>
        <taxon>Actinopterygii</taxon>
        <taxon>Neopterygii</taxon>
        <taxon>Teleostei</taxon>
        <taxon>Neoteleostei</taxon>
        <taxon>Acanthomorphata</taxon>
        <taxon>Ovalentaria</taxon>
        <taxon>Atherinomorphae</taxon>
        <taxon>Cyprinodontiformes</taxon>
        <taxon>Goodeidae</taxon>
        <taxon>Goodea</taxon>
    </lineage>
</organism>
<keyword evidence="5" id="KW-0175">Coiled coil</keyword>
<sequence>MLCSLTFHAFSHSFGYDSHRRSNLKLLDETTLMFIAGNLLVLLDVSTKQQRYLRSCKVNQALISQSFLPFKLFDAQAAVWTSSGGTKCEFSCVDFNLDGSLLASVGGVPDYRLTLWNWRQEEVMQSCKGISQEVYRVSFSPYDPERLTSSGSGHIK</sequence>
<protein>
    <submittedName>
        <fullName evidence="8">Uncharacterized protein</fullName>
    </submittedName>
</protein>
<evidence type="ECO:0000256" key="7">
    <source>
        <dbReference type="ARBA" id="ARBA00023273"/>
    </source>
</evidence>
<proteinExistence type="predicted"/>
<evidence type="ECO:0000313" key="8">
    <source>
        <dbReference type="EMBL" id="MEQ2186933.1"/>
    </source>
</evidence>